<evidence type="ECO:0000313" key="3">
    <source>
        <dbReference type="Proteomes" id="UP000580856"/>
    </source>
</evidence>
<protein>
    <submittedName>
        <fullName evidence="2">Uncharacterized protein</fullName>
    </submittedName>
</protein>
<accession>A0A846QI67</accession>
<comment type="caution">
    <text evidence="2">The sequence shown here is derived from an EMBL/GenBank/DDBJ whole genome shotgun (WGS) entry which is preliminary data.</text>
</comment>
<proteinExistence type="predicted"/>
<evidence type="ECO:0000313" key="2">
    <source>
        <dbReference type="EMBL" id="NJB68546.1"/>
    </source>
</evidence>
<feature type="transmembrane region" description="Helical" evidence="1">
    <location>
        <begin position="228"/>
        <end position="248"/>
    </location>
</feature>
<sequence length="250" mass="26595">MNEVHVHQAFSLALAASFAAAGLFRLERPAAARAAALIAMAANAAAVGLVILIAKRPPLFGAMEAFPYIALVGGIAAWIGDRRPGAVQTSPAAWAIGAFLLALAPLSTYTLNADYFMYASPWAQGFFFMRMTAMALLACAAAPCLGALLPDRTEDERAQLAARGRVHLVLAAAAFLCGELCGSVWCLLGWGDTWQWNFNFFMGYGMFLLIMIPCHLPPRLAASPRTRAAVSLAASVTILAVYVAQQFLEA</sequence>
<dbReference type="EMBL" id="JAATJA010000002">
    <property type="protein sequence ID" value="NJB68546.1"/>
    <property type="molecule type" value="Genomic_DNA"/>
</dbReference>
<feature type="transmembrane region" description="Helical" evidence="1">
    <location>
        <begin position="92"/>
        <end position="111"/>
    </location>
</feature>
<dbReference type="Proteomes" id="UP000580856">
    <property type="component" value="Unassembled WGS sequence"/>
</dbReference>
<feature type="transmembrane region" description="Helical" evidence="1">
    <location>
        <begin position="36"/>
        <end position="54"/>
    </location>
</feature>
<feature type="transmembrane region" description="Helical" evidence="1">
    <location>
        <begin position="6"/>
        <end position="24"/>
    </location>
</feature>
<keyword evidence="1" id="KW-0472">Membrane</keyword>
<feature type="transmembrane region" description="Helical" evidence="1">
    <location>
        <begin position="169"/>
        <end position="190"/>
    </location>
</feature>
<feature type="transmembrane region" description="Helical" evidence="1">
    <location>
        <begin position="131"/>
        <end position="149"/>
    </location>
</feature>
<dbReference type="RefSeq" id="WP_167941601.1">
    <property type="nucleotide sequence ID" value="NZ_JAATJA010000002.1"/>
</dbReference>
<feature type="transmembrane region" description="Helical" evidence="1">
    <location>
        <begin position="196"/>
        <end position="216"/>
    </location>
</feature>
<organism evidence="2 3">
    <name type="scientific">Desulfobaculum xiamenense</name>
    <dbReference type="NCBI Taxonomy" id="995050"/>
    <lineage>
        <taxon>Bacteria</taxon>
        <taxon>Pseudomonadati</taxon>
        <taxon>Thermodesulfobacteriota</taxon>
        <taxon>Desulfovibrionia</taxon>
        <taxon>Desulfovibrionales</taxon>
        <taxon>Desulfovibrionaceae</taxon>
        <taxon>Desulfobaculum</taxon>
    </lineage>
</organism>
<keyword evidence="1" id="KW-1133">Transmembrane helix</keyword>
<keyword evidence="3" id="KW-1185">Reference proteome</keyword>
<feature type="transmembrane region" description="Helical" evidence="1">
    <location>
        <begin position="60"/>
        <end position="80"/>
    </location>
</feature>
<keyword evidence="1" id="KW-0812">Transmembrane</keyword>
<dbReference type="AlphaFoldDB" id="A0A846QI67"/>
<evidence type="ECO:0000256" key="1">
    <source>
        <dbReference type="SAM" id="Phobius"/>
    </source>
</evidence>
<reference evidence="2 3" key="1">
    <citation type="submission" date="2020-03" db="EMBL/GenBank/DDBJ databases">
        <title>Genomic Encyclopedia of Type Strains, Phase IV (KMG-IV): sequencing the most valuable type-strain genomes for metagenomic binning, comparative biology and taxonomic classification.</title>
        <authorList>
            <person name="Goeker M."/>
        </authorList>
    </citation>
    <scope>NUCLEOTIDE SEQUENCE [LARGE SCALE GENOMIC DNA]</scope>
    <source>
        <strain evidence="2 3">DSM 24233</strain>
    </source>
</reference>
<name>A0A846QI67_9BACT</name>
<gene>
    <name evidence="2" type="ORF">GGQ74_002219</name>
</gene>